<dbReference type="InterPro" id="IPR050463">
    <property type="entry name" value="Gfo/Idh/MocA_oxidrdct_glycsds"/>
</dbReference>
<dbReference type="GO" id="GO:0016491">
    <property type="term" value="F:oxidoreductase activity"/>
    <property type="evidence" value="ECO:0007669"/>
    <property type="project" value="UniProtKB-KW"/>
</dbReference>
<dbReference type="InterPro" id="IPR000683">
    <property type="entry name" value="Gfo/Idh/MocA-like_OxRdtase_N"/>
</dbReference>
<dbReference type="Pfam" id="PF01408">
    <property type="entry name" value="GFO_IDH_MocA"/>
    <property type="match status" value="1"/>
</dbReference>
<dbReference type="Gene3D" id="3.40.50.720">
    <property type="entry name" value="NAD(P)-binding Rossmann-like Domain"/>
    <property type="match status" value="1"/>
</dbReference>
<sequence>MAVHILCTTRGFLPRDIPHRNQRIPNGSQMAYATQAHWCPTRQHIDNTGSLKFGLHIRQSPRRMARKIRMGFIGVGSMGFSHLQLFHKECRRQAEAVALCASDPGRITRAMEVAPNMHLFKREEDLIHSDLDAVVVSSPNFTHVPLALETLKAGKHLFLEKPVGITATECRKLFRATEKSDRVLMIGHEL</sequence>
<accession>A0A383ERP6</accession>
<protein>
    <recommendedName>
        <fullName evidence="2">Gfo/Idh/MocA-like oxidoreductase N-terminal domain-containing protein</fullName>
    </recommendedName>
</protein>
<dbReference type="GO" id="GO:0000166">
    <property type="term" value="F:nucleotide binding"/>
    <property type="evidence" value="ECO:0007669"/>
    <property type="project" value="InterPro"/>
</dbReference>
<keyword evidence="1" id="KW-0560">Oxidoreductase</keyword>
<organism evidence="3">
    <name type="scientific">marine metagenome</name>
    <dbReference type="NCBI Taxonomy" id="408172"/>
    <lineage>
        <taxon>unclassified sequences</taxon>
        <taxon>metagenomes</taxon>
        <taxon>ecological metagenomes</taxon>
    </lineage>
</organism>
<dbReference type="AlphaFoldDB" id="A0A383ERP6"/>
<dbReference type="PANTHER" id="PTHR43818:SF11">
    <property type="entry name" value="BCDNA.GH03377"/>
    <property type="match status" value="1"/>
</dbReference>
<feature type="domain" description="Gfo/Idh/MocA-like oxidoreductase N-terminal" evidence="2">
    <location>
        <begin position="68"/>
        <end position="188"/>
    </location>
</feature>
<dbReference type="InterPro" id="IPR036291">
    <property type="entry name" value="NAD(P)-bd_dom_sf"/>
</dbReference>
<evidence type="ECO:0000313" key="3">
    <source>
        <dbReference type="EMBL" id="SVE59527.1"/>
    </source>
</evidence>
<evidence type="ECO:0000256" key="1">
    <source>
        <dbReference type="ARBA" id="ARBA00023002"/>
    </source>
</evidence>
<dbReference type="EMBL" id="UINC01228280">
    <property type="protein sequence ID" value="SVE59527.1"/>
    <property type="molecule type" value="Genomic_DNA"/>
</dbReference>
<feature type="non-terminal residue" evidence="3">
    <location>
        <position position="190"/>
    </location>
</feature>
<name>A0A383ERP6_9ZZZZ</name>
<dbReference type="SUPFAM" id="SSF51735">
    <property type="entry name" value="NAD(P)-binding Rossmann-fold domains"/>
    <property type="match status" value="1"/>
</dbReference>
<gene>
    <name evidence="3" type="ORF">METZ01_LOCUS512381</name>
</gene>
<proteinExistence type="predicted"/>
<dbReference type="PANTHER" id="PTHR43818">
    <property type="entry name" value="BCDNA.GH03377"/>
    <property type="match status" value="1"/>
</dbReference>
<evidence type="ECO:0000259" key="2">
    <source>
        <dbReference type="Pfam" id="PF01408"/>
    </source>
</evidence>
<reference evidence="3" key="1">
    <citation type="submission" date="2018-05" db="EMBL/GenBank/DDBJ databases">
        <authorList>
            <person name="Lanie J.A."/>
            <person name="Ng W.-L."/>
            <person name="Kazmierczak K.M."/>
            <person name="Andrzejewski T.M."/>
            <person name="Davidsen T.M."/>
            <person name="Wayne K.J."/>
            <person name="Tettelin H."/>
            <person name="Glass J.I."/>
            <person name="Rusch D."/>
            <person name="Podicherti R."/>
            <person name="Tsui H.-C.T."/>
            <person name="Winkler M.E."/>
        </authorList>
    </citation>
    <scope>NUCLEOTIDE SEQUENCE</scope>
</reference>